<dbReference type="SUPFAM" id="SSF81383">
    <property type="entry name" value="F-box domain"/>
    <property type="match status" value="1"/>
</dbReference>
<sequence>MKSSRESKEFPQLKMNPDCLVEKLFTRLNIQNISELGTDVIEEFFYGISVKEILELSVTNTRFNEACKREYFWKRKVLLDYEVEKKCRETWKETARLLCHSNMINLGKEWINGQTYGDLFEQALESNGFFERILMKERFDEQNYNEESLQRVHHFRLTLNQYHIPLSYIYVYPEVIENLEDVYPRFVTGLKNVSIEHLALQTGYSIPTLKAYGIGPMEAKIVQFVKKVTTRELSVIIHAAEVAKRIYGQDWQNEINELRGGKLKMSKEMESLIDPIRYVILYSSQSLKTLNAIKLRS</sequence>
<accession>A0A481ZF89</accession>
<reference evidence="1" key="1">
    <citation type="journal article" date="2019" name="MBio">
        <title>Virus Genomes from Deep Sea Sediments Expand the Ocean Megavirome and Support Independent Origins of Viral Gigantism.</title>
        <authorList>
            <person name="Backstrom D."/>
            <person name="Yutin N."/>
            <person name="Jorgensen S.L."/>
            <person name="Dharamshi J."/>
            <person name="Homa F."/>
            <person name="Zaremba-Niedwiedzka K."/>
            <person name="Spang A."/>
            <person name="Wolf Y.I."/>
            <person name="Koonin E.V."/>
            <person name="Ettema T.J."/>
        </authorList>
    </citation>
    <scope>NUCLEOTIDE SEQUENCE</scope>
</reference>
<evidence type="ECO:0000313" key="1">
    <source>
        <dbReference type="EMBL" id="QBK93832.1"/>
    </source>
</evidence>
<dbReference type="EMBL" id="MK500605">
    <property type="protein sequence ID" value="QBK93832.1"/>
    <property type="molecule type" value="Genomic_DNA"/>
</dbReference>
<protein>
    <submittedName>
        <fullName evidence="1">F-box-like family protein</fullName>
    </submittedName>
</protein>
<gene>
    <name evidence="1" type="ORF">LCPAC406_01460</name>
</gene>
<proteinExistence type="predicted"/>
<name>A0A481ZF89_9VIRU</name>
<dbReference type="InterPro" id="IPR036047">
    <property type="entry name" value="F-box-like_dom_sf"/>
</dbReference>
<organism evidence="1">
    <name type="scientific">Pithovirus LCPAC406</name>
    <dbReference type="NCBI Taxonomy" id="2506599"/>
    <lineage>
        <taxon>Viruses</taxon>
        <taxon>Pithoviruses</taxon>
    </lineage>
</organism>